<keyword evidence="6" id="KW-1185">Reference proteome</keyword>
<gene>
    <name evidence="5" type="primary">SEMA7A</name>
</gene>
<dbReference type="Pfam" id="PF00188">
    <property type="entry name" value="CAP"/>
    <property type="match status" value="2"/>
</dbReference>
<reference evidence="5" key="2">
    <citation type="submission" date="2020-02" db="EMBL/GenBank/DDBJ databases">
        <title>Esox lucius (northern pike) genome, fEsoLuc1, primary haplotype.</title>
        <authorList>
            <person name="Myers G."/>
            <person name="Karagic N."/>
            <person name="Meyer A."/>
            <person name="Pippel M."/>
            <person name="Reichard M."/>
            <person name="Winkler S."/>
            <person name="Tracey A."/>
            <person name="Sims Y."/>
            <person name="Howe K."/>
            <person name="Rhie A."/>
            <person name="Formenti G."/>
            <person name="Durbin R."/>
            <person name="Fedrigo O."/>
            <person name="Jarvis E.D."/>
        </authorList>
    </citation>
    <scope>NUCLEOTIDE SEQUENCE [LARGE SCALE GENOMIC DNA]</scope>
</reference>
<evidence type="ECO:0000256" key="3">
    <source>
        <dbReference type="ARBA" id="ARBA00023136"/>
    </source>
</evidence>
<evidence type="ECO:0000313" key="5">
    <source>
        <dbReference type="Ensembl" id="ENSELUP00000071913.2"/>
    </source>
</evidence>
<feature type="domain" description="SCP" evidence="4">
    <location>
        <begin position="60"/>
        <end position="216"/>
    </location>
</feature>
<dbReference type="GO" id="GO:0005576">
    <property type="term" value="C:extracellular region"/>
    <property type="evidence" value="ECO:0007669"/>
    <property type="project" value="InterPro"/>
</dbReference>
<reference evidence="5" key="3">
    <citation type="submission" date="2025-08" db="UniProtKB">
        <authorList>
            <consortium name="Ensembl"/>
        </authorList>
    </citation>
    <scope>IDENTIFICATION</scope>
</reference>
<dbReference type="SUPFAM" id="SSF55797">
    <property type="entry name" value="PR-1-like"/>
    <property type="match status" value="2"/>
</dbReference>
<proteinExistence type="inferred from homology"/>
<reference evidence="6" key="1">
    <citation type="journal article" date="2014" name="PLoS ONE">
        <title>The genome and linkage map of the northern pike (Esox lucius): conserved synteny revealed between the salmonid sister group and the Neoteleostei.</title>
        <authorList>
            <person name="Rondeau E.B."/>
            <person name="Minkley D.R."/>
            <person name="Leong J.S."/>
            <person name="Messmer A.M."/>
            <person name="Jantzen J.R."/>
            <person name="von Schalburg K.R."/>
            <person name="Lemon C."/>
            <person name="Bird N.H."/>
            <person name="Koop B.F."/>
        </authorList>
    </citation>
    <scope>NUCLEOTIDE SEQUENCE</scope>
</reference>
<dbReference type="PANTHER" id="PTHR10334">
    <property type="entry name" value="CYSTEINE-RICH SECRETORY PROTEIN-RELATED"/>
    <property type="match status" value="1"/>
</dbReference>
<keyword evidence="3" id="KW-0472">Membrane</keyword>
<dbReference type="Bgee" id="ENSELUG00000028567">
    <property type="expression patterns" value="Expressed in mesonephros and 12 other cell types or tissues"/>
</dbReference>
<dbReference type="Ensembl" id="ENSELUT00000080052.2">
    <property type="protein sequence ID" value="ENSELUP00000071913.2"/>
    <property type="gene ID" value="ENSELUG00000028567.2"/>
</dbReference>
<evidence type="ECO:0000256" key="2">
    <source>
        <dbReference type="ARBA" id="ARBA00009923"/>
    </source>
</evidence>
<dbReference type="InterPro" id="IPR034121">
    <property type="entry name" value="SCP_GLIPR-1-like"/>
</dbReference>
<dbReference type="AlphaFoldDB" id="A0A6Q2Z237"/>
<comment type="similarity">
    <text evidence="2">Belongs to the CRISP family.</text>
</comment>
<dbReference type="GeneTree" id="ENSGT00940000160727"/>
<dbReference type="PROSITE" id="PS01009">
    <property type="entry name" value="CRISP_1"/>
    <property type="match status" value="1"/>
</dbReference>
<evidence type="ECO:0000313" key="6">
    <source>
        <dbReference type="Proteomes" id="UP000265140"/>
    </source>
</evidence>
<name>A0A6Q2Z237_ESOLU</name>
<dbReference type="CDD" id="cd05385">
    <property type="entry name" value="CAP_GLIPR1-like"/>
    <property type="match status" value="1"/>
</dbReference>
<dbReference type="InterPro" id="IPR014044">
    <property type="entry name" value="CAP_dom"/>
</dbReference>
<evidence type="ECO:0000259" key="4">
    <source>
        <dbReference type="SMART" id="SM00198"/>
    </source>
</evidence>
<dbReference type="InterPro" id="IPR001283">
    <property type="entry name" value="CRISP-related"/>
</dbReference>
<dbReference type="InterPro" id="IPR002413">
    <property type="entry name" value="V5_allergen-like"/>
</dbReference>
<dbReference type="PRINTS" id="PR00837">
    <property type="entry name" value="V5TPXLIKE"/>
</dbReference>
<reference evidence="5" key="4">
    <citation type="submission" date="2025-09" db="UniProtKB">
        <authorList>
            <consortium name="Ensembl"/>
        </authorList>
    </citation>
    <scope>IDENTIFICATION</scope>
</reference>
<dbReference type="InterPro" id="IPR035940">
    <property type="entry name" value="CAP_sf"/>
</dbReference>
<accession>A0A6Q2Z237</accession>
<feature type="domain" description="SCP" evidence="4">
    <location>
        <begin position="331"/>
        <end position="442"/>
    </location>
</feature>
<sequence>MCSCELHYCRRKSDVRYLMPVLVQSSLLPHLQGFLLVVICLGSYFGSSENRPFPDITDEKFINDCVRIHNDNRSSVNPPASNMLYMTWDEGLAITAKAWARHCVFEHNIYLRDVRRVHPVFSSVGENIWAGAPPSTFSVMKAMRLWVNEDQYYKYESNVCQQGKMCGHYTQVVWATSYKVGCAVQICPNGIDKTTFSGQIGAIFVCNYATAGNMNGLLPYQTGTACSACEGTNNQCQAKLCRDLKRDQLKSYSWTPDWDPVRATRDPSLATEDPNLTTCGSSCIAILALRAISTRSMRLPHLQGFLLVVICLGSYFGSSENSPFPDITDEKFINDCVRIHNDNRSSVNPPASNMLYMTWDEGLAITARAWARHCVFEHNIYLRDVRRVHPVFSSVGENIWAGAPPSTFSVMKAMRLWVNEDQYYKYESNVCQQGKMCGHYTQ</sequence>
<organism evidence="5 6">
    <name type="scientific">Esox lucius</name>
    <name type="common">Northern pike</name>
    <dbReference type="NCBI Taxonomy" id="8010"/>
    <lineage>
        <taxon>Eukaryota</taxon>
        <taxon>Metazoa</taxon>
        <taxon>Chordata</taxon>
        <taxon>Craniata</taxon>
        <taxon>Vertebrata</taxon>
        <taxon>Euteleostomi</taxon>
        <taxon>Actinopterygii</taxon>
        <taxon>Neopterygii</taxon>
        <taxon>Teleostei</taxon>
        <taxon>Protacanthopterygii</taxon>
        <taxon>Esociformes</taxon>
        <taxon>Esocidae</taxon>
        <taxon>Esox</taxon>
    </lineage>
</organism>
<dbReference type="PRINTS" id="PR00838">
    <property type="entry name" value="V5ALLERGEN"/>
</dbReference>
<dbReference type="SMART" id="SM00198">
    <property type="entry name" value="SCP"/>
    <property type="match status" value="2"/>
</dbReference>
<dbReference type="InterPro" id="IPR018244">
    <property type="entry name" value="Allrgn_V5/Tpx1_CS"/>
</dbReference>
<evidence type="ECO:0000256" key="1">
    <source>
        <dbReference type="ARBA" id="ARBA00004370"/>
    </source>
</evidence>
<dbReference type="GO" id="GO:0016020">
    <property type="term" value="C:membrane"/>
    <property type="evidence" value="ECO:0007669"/>
    <property type="project" value="UniProtKB-SubCell"/>
</dbReference>
<dbReference type="Gene3D" id="3.40.33.10">
    <property type="entry name" value="CAP"/>
    <property type="match status" value="2"/>
</dbReference>
<dbReference type="Proteomes" id="UP000265140">
    <property type="component" value="Chromosome 23"/>
</dbReference>
<comment type="subcellular location">
    <subcellularLocation>
        <location evidence="1">Membrane</location>
    </subcellularLocation>
</comment>
<protein>
    <recommendedName>
        <fullName evidence="4">SCP domain-containing protein</fullName>
    </recommendedName>
</protein>